<organism evidence="1 2">
    <name type="scientific">Coregonus suidteri</name>
    <dbReference type="NCBI Taxonomy" id="861788"/>
    <lineage>
        <taxon>Eukaryota</taxon>
        <taxon>Metazoa</taxon>
        <taxon>Chordata</taxon>
        <taxon>Craniata</taxon>
        <taxon>Vertebrata</taxon>
        <taxon>Euteleostomi</taxon>
        <taxon>Actinopterygii</taxon>
        <taxon>Neopterygii</taxon>
        <taxon>Teleostei</taxon>
        <taxon>Protacanthopterygii</taxon>
        <taxon>Salmoniformes</taxon>
        <taxon>Salmonidae</taxon>
        <taxon>Coregoninae</taxon>
        <taxon>Coregonus</taxon>
    </lineage>
</organism>
<protein>
    <submittedName>
        <fullName evidence="1">Uncharacterized protein</fullName>
    </submittedName>
</protein>
<evidence type="ECO:0000313" key="2">
    <source>
        <dbReference type="Proteomes" id="UP001356427"/>
    </source>
</evidence>
<dbReference type="EMBL" id="JAGTTL010000019">
    <property type="protein sequence ID" value="KAK6307799.1"/>
    <property type="molecule type" value="Genomic_DNA"/>
</dbReference>
<accession>A0AAN8LEB4</accession>
<proteinExistence type="predicted"/>
<keyword evidence="2" id="KW-1185">Reference proteome</keyword>
<gene>
    <name evidence="1" type="ORF">J4Q44_G00210700</name>
</gene>
<dbReference type="AlphaFoldDB" id="A0AAN8LEB4"/>
<dbReference type="Proteomes" id="UP001356427">
    <property type="component" value="Unassembled WGS sequence"/>
</dbReference>
<evidence type="ECO:0000313" key="1">
    <source>
        <dbReference type="EMBL" id="KAK6307799.1"/>
    </source>
</evidence>
<comment type="caution">
    <text evidence="1">The sequence shown here is derived from an EMBL/GenBank/DDBJ whole genome shotgun (WGS) entry which is preliminary data.</text>
</comment>
<reference evidence="1 2" key="1">
    <citation type="submission" date="2021-04" db="EMBL/GenBank/DDBJ databases">
        <authorList>
            <person name="De Guttry C."/>
            <person name="Zahm M."/>
            <person name="Klopp C."/>
            <person name="Cabau C."/>
            <person name="Louis A."/>
            <person name="Berthelot C."/>
            <person name="Parey E."/>
            <person name="Roest Crollius H."/>
            <person name="Montfort J."/>
            <person name="Robinson-Rechavi M."/>
            <person name="Bucao C."/>
            <person name="Bouchez O."/>
            <person name="Gislard M."/>
            <person name="Lluch J."/>
            <person name="Milhes M."/>
            <person name="Lampietro C."/>
            <person name="Lopez Roques C."/>
            <person name="Donnadieu C."/>
            <person name="Braasch I."/>
            <person name="Desvignes T."/>
            <person name="Postlethwait J."/>
            <person name="Bobe J."/>
            <person name="Wedekind C."/>
            <person name="Guiguen Y."/>
        </authorList>
    </citation>
    <scope>NUCLEOTIDE SEQUENCE [LARGE SCALE GENOMIC DNA]</scope>
    <source>
        <strain evidence="1">Cs_M1</strain>
        <tissue evidence="1">Blood</tissue>
    </source>
</reference>
<sequence length="81" mass="9250">MRLIGYIRCLDADVDAEAGTTRKRQTTPYALHSKPSAKQAIHWLTSVCLTFNRPDRPCHHLTTHLRKTSDTKSIFKDLTRG</sequence>
<name>A0AAN8LEB4_9TELE</name>